<dbReference type="InterPro" id="IPR004842">
    <property type="entry name" value="SLC12A_fam"/>
</dbReference>
<dbReference type="Proteomes" id="UP000887566">
    <property type="component" value="Unplaced"/>
</dbReference>
<dbReference type="GO" id="GO:0016020">
    <property type="term" value="C:membrane"/>
    <property type="evidence" value="ECO:0007669"/>
    <property type="project" value="UniProtKB-SubCell"/>
</dbReference>
<evidence type="ECO:0000313" key="10">
    <source>
        <dbReference type="Proteomes" id="UP000887566"/>
    </source>
</evidence>
<feature type="domain" description="Amino acid permease/ SLC12A" evidence="9">
    <location>
        <begin position="110"/>
        <end position="607"/>
    </location>
</feature>
<dbReference type="GO" id="GO:0006884">
    <property type="term" value="P:cell volume homeostasis"/>
    <property type="evidence" value="ECO:0007669"/>
    <property type="project" value="TreeGrafter"/>
</dbReference>
<organism evidence="10 11">
    <name type="scientific">Plectus sambesii</name>
    <dbReference type="NCBI Taxonomy" id="2011161"/>
    <lineage>
        <taxon>Eukaryota</taxon>
        <taxon>Metazoa</taxon>
        <taxon>Ecdysozoa</taxon>
        <taxon>Nematoda</taxon>
        <taxon>Chromadorea</taxon>
        <taxon>Plectida</taxon>
        <taxon>Plectina</taxon>
        <taxon>Plectoidea</taxon>
        <taxon>Plectidae</taxon>
        <taxon>Plectus</taxon>
    </lineage>
</organism>
<evidence type="ECO:0000256" key="2">
    <source>
        <dbReference type="ARBA" id="ARBA00010593"/>
    </source>
</evidence>
<dbReference type="PANTHER" id="PTHR11827:SF72">
    <property type="entry name" value="GH08340P"/>
    <property type="match status" value="1"/>
</dbReference>
<feature type="transmembrane region" description="Helical" evidence="8">
    <location>
        <begin position="378"/>
        <end position="401"/>
    </location>
</feature>
<evidence type="ECO:0000256" key="5">
    <source>
        <dbReference type="ARBA" id="ARBA00022692"/>
    </source>
</evidence>
<feature type="transmembrane region" description="Helical" evidence="8">
    <location>
        <begin position="525"/>
        <end position="545"/>
    </location>
</feature>
<keyword evidence="6 8" id="KW-1133">Transmembrane helix</keyword>
<dbReference type="AlphaFoldDB" id="A0A914VGR1"/>
<accession>A0A914VGR1</accession>
<dbReference type="GO" id="GO:0055064">
    <property type="term" value="P:chloride ion homeostasis"/>
    <property type="evidence" value="ECO:0007669"/>
    <property type="project" value="TreeGrafter"/>
</dbReference>
<proteinExistence type="inferred from homology"/>
<comment type="similarity">
    <text evidence="2">Belongs to the SLC12A transporter family.</text>
</comment>
<protein>
    <recommendedName>
        <fullName evidence="3">Solute carrier family 12 member 9</fullName>
    </recommendedName>
</protein>
<feature type="transmembrane region" description="Helical" evidence="8">
    <location>
        <begin position="492"/>
        <end position="513"/>
    </location>
</feature>
<evidence type="ECO:0000256" key="8">
    <source>
        <dbReference type="SAM" id="Phobius"/>
    </source>
</evidence>
<evidence type="ECO:0000256" key="1">
    <source>
        <dbReference type="ARBA" id="ARBA00004141"/>
    </source>
</evidence>
<dbReference type="WBParaSite" id="PSAMB.scaffold1935size26560.g15630.t1">
    <property type="protein sequence ID" value="PSAMB.scaffold1935size26560.g15630.t1"/>
    <property type="gene ID" value="PSAMB.scaffold1935size26560.g15630"/>
</dbReference>
<dbReference type="GO" id="GO:0015379">
    <property type="term" value="F:potassium:chloride symporter activity"/>
    <property type="evidence" value="ECO:0007669"/>
    <property type="project" value="TreeGrafter"/>
</dbReference>
<evidence type="ECO:0000256" key="3">
    <source>
        <dbReference type="ARBA" id="ARBA00019359"/>
    </source>
</evidence>
<dbReference type="Gene3D" id="1.20.1740.10">
    <property type="entry name" value="Amino acid/polyamine transporter I"/>
    <property type="match status" value="1"/>
</dbReference>
<dbReference type="Pfam" id="PF00324">
    <property type="entry name" value="AA_permease"/>
    <property type="match status" value="1"/>
</dbReference>
<evidence type="ECO:0000259" key="9">
    <source>
        <dbReference type="Pfam" id="PF00324"/>
    </source>
</evidence>
<dbReference type="PANTHER" id="PTHR11827">
    <property type="entry name" value="SOLUTE CARRIER FAMILY 12, CATION COTRANSPORTERS"/>
    <property type="match status" value="1"/>
</dbReference>
<evidence type="ECO:0000256" key="6">
    <source>
        <dbReference type="ARBA" id="ARBA00022989"/>
    </source>
</evidence>
<keyword evidence="4" id="KW-0813">Transport</keyword>
<feature type="transmembrane region" description="Helical" evidence="8">
    <location>
        <begin position="256"/>
        <end position="276"/>
    </location>
</feature>
<evidence type="ECO:0000256" key="4">
    <source>
        <dbReference type="ARBA" id="ARBA00022448"/>
    </source>
</evidence>
<reference evidence="11" key="1">
    <citation type="submission" date="2022-11" db="UniProtKB">
        <authorList>
            <consortium name="WormBaseParasite"/>
        </authorList>
    </citation>
    <scope>IDENTIFICATION</scope>
</reference>
<feature type="transmembrane region" description="Helical" evidence="8">
    <location>
        <begin position="101"/>
        <end position="120"/>
    </location>
</feature>
<feature type="transmembrane region" description="Helical" evidence="8">
    <location>
        <begin position="231"/>
        <end position="249"/>
    </location>
</feature>
<feature type="transmembrane region" description="Helical" evidence="8">
    <location>
        <begin position="413"/>
        <end position="435"/>
    </location>
</feature>
<feature type="transmembrane region" description="Helical" evidence="8">
    <location>
        <begin position="551"/>
        <end position="568"/>
    </location>
</feature>
<comment type="subcellular location">
    <subcellularLocation>
        <location evidence="1">Membrane</location>
        <topology evidence="1">Multi-pass membrane protein</topology>
    </subcellularLocation>
</comment>
<sequence length="665" mass="72252">MDEEPKVQIRAPRASTSYGGITEPPTGILIGDLSAPGTSINSTNGDGPPNGAPVVGKRKLDKTPLLTNDQFGRSTSMMSSNDTQHQPAGIQSVMRVDGMSTFSGVMAPVALSMFSVLLFLRMGFVVGQSGVLITLIQLTMAYCIVMLTVFSLCAISTNGAIEGGGVYYMISRALGPEFGGSIGVLFFLANIFSCSLQVSGFVEVLLNNFGEGGSMLSSDSGGLPTGAGFKFIYGVVVLFVLLLVCLIGAKLFAKTSLVMLAIVAVCYCTFLVSIIFKGEQDIDIPKTNTGRWQYTLNETTFTYTGNVTERYTGFSFNTLGENMLSNYTHDYTTEKTTSFALVFAVIFSGITGIMAGANMSGELKQPDVSIPRGTLQAVLTTYGVYLLTAVLLGASCSGRLLRNDYTVLLDINVWPPFILIAIFATTLFSSMSNLLGASRVLTRVGEDRLFGFLLKPATVYFGDRNPVFSVIIGWVLAVLVLLIGALNRIAQITSILFLLSYMGVNLACLALEMASAPNFRPTFKFFSWHTAALGFAGCVAMMLLIDAATSAIAIILLMLLIIILHYMAPMGSWGSISQALIYHQVRKYLLLLDSRKDHVKYWRPQILLLVKRPATSCPLMDFVNDLKKSGLYVIGHVKKGHMDDYQIDPLHDVYPYWLSLIDYLK</sequence>
<feature type="transmembrane region" description="Helical" evidence="8">
    <location>
        <begin position="338"/>
        <end position="357"/>
    </location>
</feature>
<dbReference type="GO" id="GO:0055075">
    <property type="term" value="P:potassium ion homeostasis"/>
    <property type="evidence" value="ECO:0007669"/>
    <property type="project" value="TreeGrafter"/>
</dbReference>
<dbReference type="FunFam" id="1.20.1740.10:FF:000013">
    <property type="entry name" value="Solute carrier family 12 member"/>
    <property type="match status" value="1"/>
</dbReference>
<dbReference type="InterPro" id="IPR004841">
    <property type="entry name" value="AA-permease/SLC12A_dom"/>
</dbReference>
<evidence type="ECO:0000313" key="11">
    <source>
        <dbReference type="WBParaSite" id="PSAMB.scaffold1935size26560.g15630.t1"/>
    </source>
</evidence>
<keyword evidence="5 8" id="KW-0812">Transmembrane</keyword>
<name>A0A914VGR1_9BILA</name>
<feature type="transmembrane region" description="Helical" evidence="8">
    <location>
        <begin position="132"/>
        <end position="157"/>
    </location>
</feature>
<feature type="transmembrane region" description="Helical" evidence="8">
    <location>
        <begin position="467"/>
        <end position="486"/>
    </location>
</feature>
<evidence type="ECO:0000256" key="7">
    <source>
        <dbReference type="ARBA" id="ARBA00023136"/>
    </source>
</evidence>
<keyword evidence="7 8" id="KW-0472">Membrane</keyword>
<keyword evidence="10" id="KW-1185">Reference proteome</keyword>